<dbReference type="KEGG" id="mmaa:FR932_08400"/>
<evidence type="ECO:0000313" key="3">
    <source>
        <dbReference type="Proteomes" id="UP000327424"/>
    </source>
</evidence>
<accession>A0A5J6WLA9</accession>
<dbReference type="PROSITE" id="PS51257">
    <property type="entry name" value="PROKAR_LIPOPROTEIN"/>
    <property type="match status" value="1"/>
</dbReference>
<feature type="signal peptide" evidence="1">
    <location>
        <begin position="1"/>
        <end position="26"/>
    </location>
</feature>
<dbReference type="OrthoDB" id="6264739at2"/>
<dbReference type="AlphaFoldDB" id="A0A5J6WLA9"/>
<keyword evidence="1" id="KW-0732">Signal</keyword>
<organism evidence="2 3">
    <name type="scientific">Moritella marina ATCC 15381</name>
    <dbReference type="NCBI Taxonomy" id="1202962"/>
    <lineage>
        <taxon>Bacteria</taxon>
        <taxon>Pseudomonadati</taxon>
        <taxon>Pseudomonadota</taxon>
        <taxon>Gammaproteobacteria</taxon>
        <taxon>Alteromonadales</taxon>
        <taxon>Moritellaceae</taxon>
        <taxon>Moritella</taxon>
    </lineage>
</organism>
<dbReference type="EMBL" id="CP044399">
    <property type="protein sequence ID" value="QFI37870.1"/>
    <property type="molecule type" value="Genomic_DNA"/>
</dbReference>
<feature type="chain" id="PRO_5023878511" evidence="1">
    <location>
        <begin position="27"/>
        <end position="141"/>
    </location>
</feature>
<evidence type="ECO:0000313" key="2">
    <source>
        <dbReference type="EMBL" id="QFI37870.1"/>
    </source>
</evidence>
<evidence type="ECO:0000256" key="1">
    <source>
        <dbReference type="SAM" id="SignalP"/>
    </source>
</evidence>
<dbReference type="Proteomes" id="UP000327424">
    <property type="component" value="Chromosome"/>
</dbReference>
<keyword evidence="3" id="KW-1185">Reference proteome</keyword>
<gene>
    <name evidence="2" type="ORF">FR932_08400</name>
</gene>
<dbReference type="RefSeq" id="WP_019441078.1">
    <property type="nucleotide sequence ID" value="NZ_ALOE01000013.1"/>
</dbReference>
<name>A0A5J6WLA9_MORMI</name>
<proteinExistence type="predicted"/>
<reference evidence="2 3" key="1">
    <citation type="submission" date="2019-09" db="EMBL/GenBank/DDBJ databases">
        <title>Hybrid Assembly of the complete Genome of the Deep-Sea Bacterium Moritella marina from long Nanopore and Illumina reads.</title>
        <authorList>
            <person name="Magin S."/>
            <person name="Georgoulis A."/>
            <person name="Papadimitriou K."/>
            <person name="Iliakis G."/>
            <person name="Vorgias C.E."/>
        </authorList>
    </citation>
    <scope>NUCLEOTIDE SEQUENCE [LARGE SCALE GENOMIC DNA]</scope>
    <source>
        <strain evidence="2 3">MP-1</strain>
    </source>
</reference>
<protein>
    <submittedName>
        <fullName evidence="2">DUF3568 domain-containing protein</fullName>
    </submittedName>
</protein>
<sequence length="141" mass="14859">MKKNLIILFSTAFSTALLSGCAGLGAATVGAVMYYKSQSHEVATVDIKAPASNVYQTALKIVNSNENVDLVKQDDAAMLLDINQADTAASIKIAKVSNGLSQLTISADSSTDGGEDNANSRVLDGVFRICKELNVECRLSE</sequence>